<keyword evidence="6 7" id="KW-0862">Zinc</keyword>
<evidence type="ECO:0000313" key="9">
    <source>
        <dbReference type="Proteomes" id="UP000266934"/>
    </source>
</evidence>
<dbReference type="AlphaFoldDB" id="A0A348G2M3"/>
<evidence type="ECO:0000256" key="3">
    <source>
        <dbReference type="ARBA" id="ARBA00022723"/>
    </source>
</evidence>
<sequence length="177" mass="18576">MNAPARRTRPGPARLDEARLETELSLESPLWAAVPGVEAGVCAAAEAAFAAMPDRPALAEVSIALVDDAAIRDLNRAWRGKDQPTNVLSFPAPPVAIPGAPVLLGDIAVAFETTAAEAAAEGKTIADHLAHLVVHGMLHLFGHDHIEAGEAEQMETIERDILATLGIADPYAGRDID</sequence>
<dbReference type="GO" id="GO:0008270">
    <property type="term" value="F:zinc ion binding"/>
    <property type="evidence" value="ECO:0007669"/>
    <property type="project" value="UniProtKB-UniRule"/>
</dbReference>
<dbReference type="Proteomes" id="UP000266934">
    <property type="component" value="Chromosome"/>
</dbReference>
<dbReference type="GO" id="GO:0005737">
    <property type="term" value="C:cytoplasm"/>
    <property type="evidence" value="ECO:0007669"/>
    <property type="project" value="UniProtKB-SubCell"/>
</dbReference>
<dbReference type="GO" id="GO:0006364">
    <property type="term" value="P:rRNA processing"/>
    <property type="evidence" value="ECO:0007669"/>
    <property type="project" value="UniProtKB-UniRule"/>
</dbReference>
<keyword evidence="3 7" id="KW-0479">Metal-binding</keyword>
<protein>
    <recommendedName>
        <fullName evidence="7">Endoribonuclease YbeY</fullName>
        <ecNumber evidence="7">3.1.-.-</ecNumber>
    </recommendedName>
</protein>
<dbReference type="HAMAP" id="MF_00009">
    <property type="entry name" value="Endoribonucl_YbeY"/>
    <property type="match status" value="1"/>
</dbReference>
<keyword evidence="4 7" id="KW-0255">Endonuclease</keyword>
<keyword evidence="9" id="KW-1185">Reference proteome</keyword>
<comment type="function">
    <text evidence="7">Single strand-specific metallo-endoribonuclease involved in late-stage 70S ribosome quality control and in maturation of the 3' terminus of the 16S rRNA.</text>
</comment>
<dbReference type="GO" id="GO:0004521">
    <property type="term" value="F:RNA endonuclease activity"/>
    <property type="evidence" value="ECO:0007669"/>
    <property type="project" value="UniProtKB-UniRule"/>
</dbReference>
<feature type="binding site" evidence="7">
    <location>
        <position position="139"/>
    </location>
    <ligand>
        <name>Zn(2+)</name>
        <dbReference type="ChEBI" id="CHEBI:29105"/>
        <note>catalytic</note>
    </ligand>
</feature>
<keyword evidence="7" id="KW-0698">rRNA processing</keyword>
<feature type="binding site" evidence="7">
    <location>
        <position position="145"/>
    </location>
    <ligand>
        <name>Zn(2+)</name>
        <dbReference type="ChEBI" id="CHEBI:29105"/>
        <note>catalytic</note>
    </ligand>
</feature>
<keyword evidence="5 7" id="KW-0378">Hydrolase</keyword>
<evidence type="ECO:0000256" key="5">
    <source>
        <dbReference type="ARBA" id="ARBA00022801"/>
    </source>
</evidence>
<evidence type="ECO:0000256" key="1">
    <source>
        <dbReference type="ARBA" id="ARBA00010875"/>
    </source>
</evidence>
<proteinExistence type="inferred from homology"/>
<dbReference type="EMBL" id="AP018907">
    <property type="protein sequence ID" value="BBF93806.1"/>
    <property type="molecule type" value="Genomic_DNA"/>
</dbReference>
<evidence type="ECO:0000256" key="4">
    <source>
        <dbReference type="ARBA" id="ARBA00022759"/>
    </source>
</evidence>
<keyword evidence="7" id="KW-0690">Ribosome biogenesis</keyword>
<evidence type="ECO:0000256" key="6">
    <source>
        <dbReference type="ARBA" id="ARBA00022833"/>
    </source>
</evidence>
<dbReference type="NCBIfam" id="TIGR00043">
    <property type="entry name" value="rRNA maturation RNase YbeY"/>
    <property type="match status" value="1"/>
</dbReference>
<keyword evidence="2 7" id="KW-0540">Nuclease</keyword>
<comment type="similarity">
    <text evidence="1 7">Belongs to the endoribonuclease YbeY family.</text>
</comment>
<dbReference type="PANTHER" id="PTHR46986">
    <property type="entry name" value="ENDORIBONUCLEASE YBEY, CHLOROPLASTIC"/>
    <property type="match status" value="1"/>
</dbReference>
<evidence type="ECO:0000256" key="2">
    <source>
        <dbReference type="ARBA" id="ARBA00022722"/>
    </source>
</evidence>
<feature type="binding site" evidence="7">
    <location>
        <position position="135"/>
    </location>
    <ligand>
        <name>Zn(2+)</name>
        <dbReference type="ChEBI" id="CHEBI:29105"/>
        <note>catalytic</note>
    </ligand>
</feature>
<evidence type="ECO:0000313" key="8">
    <source>
        <dbReference type="EMBL" id="BBF93806.1"/>
    </source>
</evidence>
<dbReference type="Pfam" id="PF02130">
    <property type="entry name" value="YbeY"/>
    <property type="match status" value="1"/>
</dbReference>
<name>A0A348G2M3_9HYPH</name>
<dbReference type="InterPro" id="IPR002036">
    <property type="entry name" value="YbeY"/>
</dbReference>
<dbReference type="EC" id="3.1.-.-" evidence="7"/>
<dbReference type="KEGG" id="blag:BLTE_24910"/>
<dbReference type="GO" id="GO:0004222">
    <property type="term" value="F:metalloendopeptidase activity"/>
    <property type="evidence" value="ECO:0007669"/>
    <property type="project" value="InterPro"/>
</dbReference>
<dbReference type="SUPFAM" id="SSF55486">
    <property type="entry name" value="Metalloproteases ('zincins'), catalytic domain"/>
    <property type="match status" value="1"/>
</dbReference>
<keyword evidence="7" id="KW-0963">Cytoplasm</keyword>
<dbReference type="InterPro" id="IPR023091">
    <property type="entry name" value="MetalPrtase_cat_dom_sf_prd"/>
</dbReference>
<reference evidence="8 9" key="1">
    <citation type="submission" date="2018-08" db="EMBL/GenBank/DDBJ databases">
        <title>Complete genome sequencing of Blastochloris tepida GI.</title>
        <authorList>
            <person name="Tsukatani Y."/>
            <person name="Mori H."/>
        </authorList>
    </citation>
    <scope>NUCLEOTIDE SEQUENCE [LARGE SCALE GENOMIC DNA]</scope>
    <source>
        <strain evidence="8 9">GI</strain>
    </source>
</reference>
<dbReference type="Gene3D" id="3.40.390.30">
    <property type="entry name" value="Metalloproteases ('zincins'), catalytic domain"/>
    <property type="match status" value="1"/>
</dbReference>
<accession>A0A348G2M3</accession>
<evidence type="ECO:0000256" key="7">
    <source>
        <dbReference type="HAMAP-Rule" id="MF_00009"/>
    </source>
</evidence>
<comment type="cofactor">
    <cofactor evidence="7">
        <name>Zn(2+)</name>
        <dbReference type="ChEBI" id="CHEBI:29105"/>
    </cofactor>
    <text evidence="7">Binds 1 zinc ion.</text>
</comment>
<dbReference type="PROSITE" id="PS01306">
    <property type="entry name" value="UPF0054"/>
    <property type="match status" value="1"/>
</dbReference>
<dbReference type="PANTHER" id="PTHR46986:SF1">
    <property type="entry name" value="ENDORIBONUCLEASE YBEY, CHLOROPLASTIC"/>
    <property type="match status" value="1"/>
</dbReference>
<dbReference type="RefSeq" id="WP_244599982.1">
    <property type="nucleotide sequence ID" value="NZ_AP018907.1"/>
</dbReference>
<dbReference type="InterPro" id="IPR020549">
    <property type="entry name" value="YbeY_CS"/>
</dbReference>
<comment type="subcellular location">
    <subcellularLocation>
        <location evidence="7">Cytoplasm</location>
    </subcellularLocation>
</comment>
<organism evidence="8 9">
    <name type="scientific">Blastochloris tepida</name>
    <dbReference type="NCBI Taxonomy" id="2233851"/>
    <lineage>
        <taxon>Bacteria</taxon>
        <taxon>Pseudomonadati</taxon>
        <taxon>Pseudomonadota</taxon>
        <taxon>Alphaproteobacteria</taxon>
        <taxon>Hyphomicrobiales</taxon>
        <taxon>Blastochloridaceae</taxon>
        <taxon>Blastochloris</taxon>
    </lineage>
</organism>
<gene>
    <name evidence="7" type="primary">ybeY</name>
    <name evidence="8" type="ORF">BLTE_24910</name>
</gene>